<reference evidence="1" key="1">
    <citation type="journal article" date="2020" name="bioRxiv">
        <title>Chromosome-level reference genome of the European wasp spider Argiope bruennichi: a resource for studies on range expansion and evolutionary adaptation.</title>
        <authorList>
            <person name="Sheffer M.M."/>
            <person name="Hoppe A."/>
            <person name="Krehenwinkel H."/>
            <person name="Uhl G."/>
            <person name="Kuss A.W."/>
            <person name="Jensen L."/>
            <person name="Jensen C."/>
            <person name="Gillespie R.G."/>
            <person name="Hoff K.J."/>
            <person name="Prost S."/>
        </authorList>
    </citation>
    <scope>NUCLEOTIDE SEQUENCE</scope>
</reference>
<dbReference type="AlphaFoldDB" id="A0A8T0FC92"/>
<accession>A0A8T0FC92</accession>
<evidence type="ECO:0000313" key="1">
    <source>
        <dbReference type="EMBL" id="KAF8786553.1"/>
    </source>
</evidence>
<organism evidence="1 2">
    <name type="scientific">Argiope bruennichi</name>
    <name type="common">Wasp spider</name>
    <name type="synonym">Aranea bruennichi</name>
    <dbReference type="NCBI Taxonomy" id="94029"/>
    <lineage>
        <taxon>Eukaryota</taxon>
        <taxon>Metazoa</taxon>
        <taxon>Ecdysozoa</taxon>
        <taxon>Arthropoda</taxon>
        <taxon>Chelicerata</taxon>
        <taxon>Arachnida</taxon>
        <taxon>Araneae</taxon>
        <taxon>Araneomorphae</taxon>
        <taxon>Entelegynae</taxon>
        <taxon>Araneoidea</taxon>
        <taxon>Araneidae</taxon>
        <taxon>Argiope</taxon>
    </lineage>
</organism>
<reference evidence="1" key="2">
    <citation type="submission" date="2020-06" db="EMBL/GenBank/DDBJ databases">
        <authorList>
            <person name="Sheffer M."/>
        </authorList>
    </citation>
    <scope>NUCLEOTIDE SEQUENCE</scope>
</reference>
<sequence length="166" mass="19322">MGRSGKCLWCVSVKILGGEWTERGNACWVENGRMDGAGKEMHVGCVKIWEHGRSGKCMWLLWEIWANGRSGKLLWWVENGEKDRMGRTENAWWCVKFGRMDGSGKCMWLCEIGRRTERGNVCGVLTRRRNVLRRRIHFPSISTMLYKECFRVFGISVLIIQRLDYA</sequence>
<name>A0A8T0FC92_ARGBR</name>
<protein>
    <submittedName>
        <fullName evidence="1">Uncharacterized protein</fullName>
    </submittedName>
</protein>
<dbReference type="Proteomes" id="UP000807504">
    <property type="component" value="Unassembled WGS sequence"/>
</dbReference>
<proteinExistence type="predicted"/>
<keyword evidence="2" id="KW-1185">Reference proteome</keyword>
<dbReference type="EMBL" id="JABXBU010000015">
    <property type="protein sequence ID" value="KAF8786553.1"/>
    <property type="molecule type" value="Genomic_DNA"/>
</dbReference>
<evidence type="ECO:0000313" key="2">
    <source>
        <dbReference type="Proteomes" id="UP000807504"/>
    </source>
</evidence>
<gene>
    <name evidence="1" type="ORF">HNY73_008250</name>
</gene>
<comment type="caution">
    <text evidence="1">The sequence shown here is derived from an EMBL/GenBank/DDBJ whole genome shotgun (WGS) entry which is preliminary data.</text>
</comment>